<keyword evidence="2" id="KW-1185">Reference proteome</keyword>
<organism evidence="1 2">
    <name type="scientific">Serratia phage vB_SmaM_ 2050HW</name>
    <dbReference type="NCBI Taxonomy" id="2024252"/>
    <lineage>
        <taxon>Viruses</taxon>
        <taxon>Duplodnaviria</taxon>
        <taxon>Heunggongvirae</taxon>
        <taxon>Uroviricota</taxon>
        <taxon>Caudoviricetes</taxon>
        <taxon>Chimalliviridae</taxon>
        <taxon>Moabitevirus</taxon>
        <taxon>Moabitevirus mv2050HW</taxon>
    </lineage>
</organism>
<name>A0A289YVV7_9CAUD</name>
<sequence length="153" mass="17351">MKVTVKLSEGIVQNVSVIDDSNDVVLNIARRSSVARHCLIVGTKDGLQVYRITRTQAGRKLPIRPLLNLIEEDLKSHYNLMFRGVCWGKPSYSVYNGVNHFVLNTCFISTWEGEITEVFKETLEKAGLDTVPKAGLVEFIKYFTFQTPEPEEE</sequence>
<evidence type="ECO:0000313" key="1">
    <source>
        <dbReference type="EMBL" id="ATA65627.1"/>
    </source>
</evidence>
<dbReference type="Proteomes" id="UP000223363">
    <property type="component" value="Segment"/>
</dbReference>
<protein>
    <submittedName>
        <fullName evidence="1">Uncharacterized protein</fullName>
    </submittedName>
</protein>
<proteinExistence type="predicted"/>
<dbReference type="EMBL" id="MF285618">
    <property type="protein sequence ID" value="ATA65627.1"/>
    <property type="molecule type" value="Genomic_DNA"/>
</dbReference>
<reference evidence="2" key="1">
    <citation type="submission" date="2017-06" db="EMBL/GenBank/DDBJ databases">
        <authorList>
            <person name="Zhao X."/>
        </authorList>
    </citation>
    <scope>NUCLEOTIDE SEQUENCE [LARGE SCALE GENOMIC DNA]</scope>
</reference>
<gene>
    <name evidence="1" type="ORF">2050HW_00292</name>
</gene>
<accession>A0A289YVV7</accession>
<evidence type="ECO:0000313" key="2">
    <source>
        <dbReference type="Proteomes" id="UP000223363"/>
    </source>
</evidence>